<dbReference type="AlphaFoldDB" id="A0A814FM54"/>
<dbReference type="GO" id="GO:0015293">
    <property type="term" value="F:symporter activity"/>
    <property type="evidence" value="ECO:0007669"/>
    <property type="project" value="TreeGrafter"/>
</dbReference>
<evidence type="ECO:0000256" key="7">
    <source>
        <dbReference type="ARBA" id="ARBA00023053"/>
    </source>
</evidence>
<dbReference type="GO" id="GO:0005886">
    <property type="term" value="C:plasma membrane"/>
    <property type="evidence" value="ECO:0007669"/>
    <property type="project" value="UniProtKB-SubCell"/>
</dbReference>
<feature type="transmembrane region" description="Helical" evidence="12">
    <location>
        <begin position="319"/>
        <end position="341"/>
    </location>
</feature>
<dbReference type="InterPro" id="IPR001734">
    <property type="entry name" value="Na/solute_symporter"/>
</dbReference>
<evidence type="ECO:0000256" key="4">
    <source>
        <dbReference type="ARBA" id="ARBA00022475"/>
    </source>
</evidence>
<feature type="transmembrane region" description="Helical" evidence="12">
    <location>
        <begin position="195"/>
        <end position="218"/>
    </location>
</feature>
<feature type="transmembrane region" description="Helical" evidence="12">
    <location>
        <begin position="146"/>
        <end position="175"/>
    </location>
</feature>
<keyword evidence="3" id="KW-0813">Transport</keyword>
<dbReference type="PANTHER" id="PTHR42985">
    <property type="entry name" value="SODIUM-COUPLED MONOCARBOXYLATE TRANSPORTER"/>
    <property type="match status" value="1"/>
</dbReference>
<keyword evidence="5 12" id="KW-0812">Transmembrane</keyword>
<evidence type="ECO:0000256" key="10">
    <source>
        <dbReference type="ARBA" id="ARBA00023201"/>
    </source>
</evidence>
<accession>A0A814FM54</accession>
<dbReference type="InterPro" id="IPR051163">
    <property type="entry name" value="Sodium:Solute_Symporter_SSF"/>
</dbReference>
<dbReference type="PROSITE" id="PS50283">
    <property type="entry name" value="NA_SOLUT_SYMP_3"/>
    <property type="match status" value="1"/>
</dbReference>
<comment type="caution">
    <text evidence="13">The sequence shown here is derived from an EMBL/GenBank/DDBJ whole genome shotgun (WGS) entry which is preliminary data.</text>
</comment>
<dbReference type="PANTHER" id="PTHR42985:SF40">
    <property type="entry name" value="LD47995P-RELATED"/>
    <property type="match status" value="1"/>
</dbReference>
<keyword evidence="14" id="KW-1185">Reference proteome</keyword>
<comment type="subcellular location">
    <subcellularLocation>
        <location evidence="1">Cell membrane</location>
        <topology evidence="1">Multi-pass membrane protein</topology>
    </subcellularLocation>
</comment>
<keyword evidence="10" id="KW-0739">Sodium transport</keyword>
<keyword evidence="8" id="KW-0406">Ion transport</keyword>
<dbReference type="Gene3D" id="1.20.1730.10">
    <property type="entry name" value="Sodium/glucose cotransporter"/>
    <property type="match status" value="1"/>
</dbReference>
<organism evidence="13 14">
    <name type="scientific">Brachionus calyciflorus</name>
    <dbReference type="NCBI Taxonomy" id="104777"/>
    <lineage>
        <taxon>Eukaryota</taxon>
        <taxon>Metazoa</taxon>
        <taxon>Spiralia</taxon>
        <taxon>Gnathifera</taxon>
        <taxon>Rotifera</taxon>
        <taxon>Eurotatoria</taxon>
        <taxon>Monogononta</taxon>
        <taxon>Pseudotrocha</taxon>
        <taxon>Ploima</taxon>
        <taxon>Brachionidae</taxon>
        <taxon>Brachionus</taxon>
    </lineage>
</organism>
<evidence type="ECO:0000256" key="1">
    <source>
        <dbReference type="ARBA" id="ARBA00004651"/>
    </source>
</evidence>
<reference evidence="13" key="1">
    <citation type="submission" date="2021-02" db="EMBL/GenBank/DDBJ databases">
        <authorList>
            <person name="Nowell W R."/>
        </authorList>
    </citation>
    <scope>NUCLEOTIDE SEQUENCE</scope>
    <source>
        <strain evidence="13">Ploen Becks lab</strain>
    </source>
</reference>
<feature type="transmembrane region" description="Helical" evidence="12">
    <location>
        <begin position="46"/>
        <end position="65"/>
    </location>
</feature>
<sequence>MFAGLLAIVIKGTADIPGGFKELWNRVDRSGRLDFFNFDPNPFTRHTFWTLTIGAFFTNLTVYGSNQGTIQRYLTVKRWQNASKALMINLVGGALLLTLTCMSGLVAYAKYYDCDLLGSKKIARGEQLLPYLVMDVLGKLHGLPGLFVATIYSAALSTISGGMNSLAAVCITDFVKPTYARFSGHFMHEDLATKITKGLALFFGTAAIGLAYLCQYFGNTILQLSLSIFGLLGGPLLGVISLGMFVKKANWVGALSGLILSTIANLWIGIGGVLNAKPVGLKPLTTEGCTNFNRTTISPFVSTTQAPVDLGPTFYRMSYMYYSLYACLITFFFGIIVSIVVEKMKWIKVEPIEPKYLANWKIWHNNRITQIVTKDIPEEEDIELNEKEEIVYF</sequence>
<proteinExistence type="inferred from homology"/>
<evidence type="ECO:0000256" key="12">
    <source>
        <dbReference type="SAM" id="Phobius"/>
    </source>
</evidence>
<evidence type="ECO:0000256" key="2">
    <source>
        <dbReference type="ARBA" id="ARBA00006434"/>
    </source>
</evidence>
<evidence type="ECO:0000256" key="9">
    <source>
        <dbReference type="ARBA" id="ARBA00023136"/>
    </source>
</evidence>
<dbReference type="GO" id="GO:0006814">
    <property type="term" value="P:sodium ion transport"/>
    <property type="evidence" value="ECO:0007669"/>
    <property type="project" value="UniProtKB-KW"/>
</dbReference>
<feature type="transmembrane region" description="Helical" evidence="12">
    <location>
        <begin position="86"/>
        <end position="109"/>
    </location>
</feature>
<evidence type="ECO:0000313" key="13">
    <source>
        <dbReference type="EMBL" id="CAF0981987.1"/>
    </source>
</evidence>
<evidence type="ECO:0000313" key="14">
    <source>
        <dbReference type="Proteomes" id="UP000663879"/>
    </source>
</evidence>
<feature type="transmembrane region" description="Helical" evidence="12">
    <location>
        <begin position="224"/>
        <end position="245"/>
    </location>
</feature>
<evidence type="ECO:0000256" key="3">
    <source>
        <dbReference type="ARBA" id="ARBA00022448"/>
    </source>
</evidence>
<evidence type="ECO:0000256" key="11">
    <source>
        <dbReference type="RuleBase" id="RU362091"/>
    </source>
</evidence>
<dbReference type="Proteomes" id="UP000663879">
    <property type="component" value="Unassembled WGS sequence"/>
</dbReference>
<keyword evidence="6 12" id="KW-1133">Transmembrane helix</keyword>
<keyword evidence="4" id="KW-1003">Cell membrane</keyword>
<evidence type="ECO:0000256" key="5">
    <source>
        <dbReference type="ARBA" id="ARBA00022692"/>
    </source>
</evidence>
<dbReference type="Pfam" id="PF00474">
    <property type="entry name" value="SSF"/>
    <property type="match status" value="1"/>
</dbReference>
<dbReference type="EMBL" id="CAJNOC010003426">
    <property type="protein sequence ID" value="CAF0981987.1"/>
    <property type="molecule type" value="Genomic_DNA"/>
</dbReference>
<gene>
    <name evidence="13" type="ORF">OXX778_LOCUS15470</name>
</gene>
<keyword evidence="9 12" id="KW-0472">Membrane</keyword>
<dbReference type="OrthoDB" id="6132759at2759"/>
<dbReference type="InterPro" id="IPR038377">
    <property type="entry name" value="Na/Glc_symporter_sf"/>
</dbReference>
<name>A0A814FM54_9BILA</name>
<evidence type="ECO:0000256" key="6">
    <source>
        <dbReference type="ARBA" id="ARBA00022989"/>
    </source>
</evidence>
<evidence type="ECO:0000256" key="8">
    <source>
        <dbReference type="ARBA" id="ARBA00023065"/>
    </source>
</evidence>
<comment type="similarity">
    <text evidence="2 11">Belongs to the sodium:solute symporter (SSF) (TC 2.A.21) family.</text>
</comment>
<feature type="transmembrane region" description="Helical" evidence="12">
    <location>
        <begin position="252"/>
        <end position="274"/>
    </location>
</feature>
<keyword evidence="7" id="KW-0915">Sodium</keyword>
<protein>
    <submittedName>
        <fullName evidence="13">Uncharacterized protein</fullName>
    </submittedName>
</protein>